<evidence type="ECO:0000313" key="9">
    <source>
        <dbReference type="Proteomes" id="UP000295192"/>
    </source>
</evidence>
<evidence type="ECO:0000256" key="6">
    <source>
        <dbReference type="SAM" id="SignalP"/>
    </source>
</evidence>
<dbReference type="GO" id="GO:0008061">
    <property type="term" value="F:chitin binding"/>
    <property type="evidence" value="ECO:0007669"/>
    <property type="project" value="UniProtKB-KW"/>
</dbReference>
<dbReference type="EMBL" id="LSRL02000195">
    <property type="protein sequence ID" value="TDG42833.1"/>
    <property type="molecule type" value="Genomic_DNA"/>
</dbReference>
<dbReference type="AlphaFoldDB" id="A0A484B261"/>
<evidence type="ECO:0000256" key="4">
    <source>
        <dbReference type="ARBA" id="ARBA00023157"/>
    </source>
</evidence>
<dbReference type="STRING" id="7232.A0A484B261"/>
<dbReference type="PANTHER" id="PTHR23301:SF0">
    <property type="entry name" value="CHITIN-BINDING TYPE-2 DOMAIN-CONTAINING PROTEIN-RELATED"/>
    <property type="match status" value="1"/>
</dbReference>
<name>A0A484B261_DRONA</name>
<dbReference type="InterPro" id="IPR051940">
    <property type="entry name" value="Chitin_bind-dev_reg"/>
</dbReference>
<dbReference type="SUPFAM" id="SSF57625">
    <property type="entry name" value="Invertebrate chitin-binding proteins"/>
    <property type="match status" value="3"/>
</dbReference>
<evidence type="ECO:0000313" key="8">
    <source>
        <dbReference type="EMBL" id="TDG42833.1"/>
    </source>
</evidence>
<dbReference type="PROSITE" id="PS50940">
    <property type="entry name" value="CHIT_BIND_II"/>
    <property type="match status" value="3"/>
</dbReference>
<keyword evidence="2 6" id="KW-0732">Signal</keyword>
<feature type="domain" description="Chitin-binding type-2" evidence="7">
    <location>
        <begin position="20"/>
        <end position="78"/>
    </location>
</feature>
<keyword evidence="9" id="KW-1185">Reference proteome</keyword>
<reference evidence="8 9" key="1">
    <citation type="journal article" date="2019" name="J. Hered.">
        <title>An Improved Genome Assembly for Drosophila navojoa, the Basal Species in the mojavensis Cluster.</title>
        <authorList>
            <person name="Vanderlinde T."/>
            <person name="Dupim E.G."/>
            <person name="Nazario-Yepiz N.O."/>
            <person name="Carvalho A.B."/>
        </authorList>
    </citation>
    <scope>NUCLEOTIDE SEQUENCE [LARGE SCALE GENOMIC DNA]</scope>
    <source>
        <strain evidence="8">Navoj_Jal97</strain>
        <tissue evidence="8">Whole organism</tissue>
    </source>
</reference>
<proteinExistence type="predicted"/>
<evidence type="ECO:0000256" key="1">
    <source>
        <dbReference type="ARBA" id="ARBA00022669"/>
    </source>
</evidence>
<evidence type="ECO:0000256" key="5">
    <source>
        <dbReference type="ARBA" id="ARBA00023180"/>
    </source>
</evidence>
<dbReference type="InterPro" id="IPR002557">
    <property type="entry name" value="Chitin-bd_dom"/>
</dbReference>
<dbReference type="GO" id="GO:0005576">
    <property type="term" value="C:extracellular region"/>
    <property type="evidence" value="ECO:0007669"/>
    <property type="project" value="InterPro"/>
</dbReference>
<evidence type="ECO:0000256" key="3">
    <source>
        <dbReference type="ARBA" id="ARBA00022737"/>
    </source>
</evidence>
<feature type="chain" id="PRO_5019779887" description="Chitin-binding type-2 domain-containing protein" evidence="6">
    <location>
        <begin position="18"/>
        <end position="267"/>
    </location>
</feature>
<evidence type="ECO:0000259" key="7">
    <source>
        <dbReference type="PROSITE" id="PS50940"/>
    </source>
</evidence>
<dbReference type="Pfam" id="PF01607">
    <property type="entry name" value="CBM_14"/>
    <property type="match status" value="3"/>
</dbReference>
<protein>
    <recommendedName>
        <fullName evidence="7">Chitin-binding type-2 domain-containing protein</fullName>
    </recommendedName>
</protein>
<dbReference type="OrthoDB" id="6020543at2759"/>
<dbReference type="Gene3D" id="2.170.140.10">
    <property type="entry name" value="Chitin binding domain"/>
    <property type="match status" value="3"/>
</dbReference>
<feature type="signal peptide" evidence="6">
    <location>
        <begin position="1"/>
        <end position="17"/>
    </location>
</feature>
<dbReference type="PANTHER" id="PTHR23301">
    <property type="entry name" value="CHITIN BINDING PERITROPHIN-A"/>
    <property type="match status" value="1"/>
</dbReference>
<evidence type="ECO:0000256" key="2">
    <source>
        <dbReference type="ARBA" id="ARBA00022729"/>
    </source>
</evidence>
<keyword evidence="1" id="KW-0147">Chitin-binding</keyword>
<feature type="domain" description="Chitin-binding type-2" evidence="7">
    <location>
        <begin position="139"/>
        <end position="199"/>
    </location>
</feature>
<dbReference type="Proteomes" id="UP000295192">
    <property type="component" value="Unassembled WGS sequence"/>
</dbReference>
<dbReference type="SMART" id="SM00494">
    <property type="entry name" value="ChtBD2"/>
    <property type="match status" value="3"/>
</dbReference>
<dbReference type="InterPro" id="IPR036508">
    <property type="entry name" value="Chitin-bd_dom_sf"/>
</dbReference>
<feature type="domain" description="Chitin-binding type-2" evidence="7">
    <location>
        <begin position="205"/>
        <end position="261"/>
    </location>
</feature>
<gene>
    <name evidence="8" type="ORF">AWZ03_010742</name>
</gene>
<accession>A0A484B261</accession>
<keyword evidence="4" id="KW-1015">Disulfide bond</keyword>
<sequence length="267" mass="29563">MSYLLLLLLAALGLAAADVFEECDESNLNNFIASNKSCTHFIYCSGEDSFEGECPEENDYFNAQLAMCEPMEEVDCRTGLPLQTNEVQQIAVTELPVTTVTVTTASTALDVSSETVTAAAPASTAGSSASSQKVITVLASECPPTDNTHQIVLLAHDKSCTEYFICYHGKPLPMTCAAMLHFNVHTAKCDKAEVVNCMRSTISVREQCKQHTVDIYPHPDNCNYFYYCRNGFLMLQQCPFFYGWDYEKRSCVAIAQAKCFGRQRLLI</sequence>
<comment type="caution">
    <text evidence="8">The sequence shown here is derived from an EMBL/GenBank/DDBJ whole genome shotgun (WGS) entry which is preliminary data.</text>
</comment>
<keyword evidence="5" id="KW-0325">Glycoprotein</keyword>
<dbReference type="OMA" id="LAMCEPM"/>
<organism evidence="8 9">
    <name type="scientific">Drosophila navojoa</name>
    <name type="common">Fruit fly</name>
    <dbReference type="NCBI Taxonomy" id="7232"/>
    <lineage>
        <taxon>Eukaryota</taxon>
        <taxon>Metazoa</taxon>
        <taxon>Ecdysozoa</taxon>
        <taxon>Arthropoda</taxon>
        <taxon>Hexapoda</taxon>
        <taxon>Insecta</taxon>
        <taxon>Pterygota</taxon>
        <taxon>Neoptera</taxon>
        <taxon>Endopterygota</taxon>
        <taxon>Diptera</taxon>
        <taxon>Brachycera</taxon>
        <taxon>Muscomorpha</taxon>
        <taxon>Ephydroidea</taxon>
        <taxon>Drosophilidae</taxon>
        <taxon>Drosophila</taxon>
    </lineage>
</organism>
<keyword evidence="3" id="KW-0677">Repeat</keyword>